<dbReference type="GO" id="GO:0008270">
    <property type="term" value="F:zinc ion binding"/>
    <property type="evidence" value="ECO:0007669"/>
    <property type="project" value="InterPro"/>
</dbReference>
<keyword evidence="5" id="KW-0560">Oxidoreductase</keyword>
<proteinExistence type="inferred from homology"/>
<keyword evidence="4 7" id="KW-0862">Zinc</keyword>
<evidence type="ECO:0000256" key="6">
    <source>
        <dbReference type="ARBA" id="ARBA00023027"/>
    </source>
</evidence>
<dbReference type="EMBL" id="UEGS01000001">
    <property type="protein sequence ID" value="SRX79329.1"/>
    <property type="molecule type" value="Genomic_DNA"/>
</dbReference>
<evidence type="ECO:0000256" key="2">
    <source>
        <dbReference type="ARBA" id="ARBA00008072"/>
    </source>
</evidence>
<keyword evidence="8" id="KW-0812">Transmembrane</keyword>
<dbReference type="InterPro" id="IPR002328">
    <property type="entry name" value="ADH_Zn_CS"/>
</dbReference>
<dbReference type="STRING" id="39692.BST38_16330"/>
<dbReference type="InterPro" id="IPR013149">
    <property type="entry name" value="ADH-like_C"/>
</dbReference>
<keyword evidence="3 7" id="KW-0479">Metal-binding</keyword>
<evidence type="ECO:0000256" key="5">
    <source>
        <dbReference type="ARBA" id="ARBA00023002"/>
    </source>
</evidence>
<reference evidence="10 11" key="1">
    <citation type="submission" date="2018-05" db="EMBL/GenBank/DDBJ databases">
        <authorList>
            <consortium name="IHU Genomes"/>
        </authorList>
    </citation>
    <scope>NUCLEOTIDE SEQUENCE [LARGE SCALE GENOMIC DNA]</scope>
    <source>
        <strain evidence="10 11">P7335</strain>
    </source>
</reference>
<keyword evidence="6" id="KW-0520">NAD</keyword>
<dbReference type="Pfam" id="PF08240">
    <property type="entry name" value="ADH_N"/>
    <property type="match status" value="1"/>
</dbReference>
<feature type="transmembrane region" description="Helical" evidence="8">
    <location>
        <begin position="193"/>
        <end position="220"/>
    </location>
</feature>
<evidence type="ECO:0000256" key="8">
    <source>
        <dbReference type="SAM" id="Phobius"/>
    </source>
</evidence>
<dbReference type="GO" id="GO:0051903">
    <property type="term" value="F:S-(hydroxymethyl)glutathione dehydrogenase [NAD(P)+] activity"/>
    <property type="evidence" value="ECO:0007669"/>
    <property type="project" value="TreeGrafter"/>
</dbReference>
<dbReference type="AlphaFoldDB" id="A0A375YE29"/>
<dbReference type="InterPro" id="IPR011032">
    <property type="entry name" value="GroES-like_sf"/>
</dbReference>
<evidence type="ECO:0000313" key="11">
    <source>
        <dbReference type="Proteomes" id="UP000252008"/>
    </source>
</evidence>
<dbReference type="GO" id="GO:0005829">
    <property type="term" value="C:cytosol"/>
    <property type="evidence" value="ECO:0007669"/>
    <property type="project" value="TreeGrafter"/>
</dbReference>
<comment type="cofactor">
    <cofactor evidence="1 7">
        <name>Zn(2+)</name>
        <dbReference type="ChEBI" id="CHEBI:29105"/>
    </cofactor>
</comment>
<dbReference type="InterPro" id="IPR036291">
    <property type="entry name" value="NAD(P)-bd_dom_sf"/>
</dbReference>
<evidence type="ECO:0000259" key="9">
    <source>
        <dbReference type="SMART" id="SM00829"/>
    </source>
</evidence>
<dbReference type="SUPFAM" id="SSF51735">
    <property type="entry name" value="NAD(P)-binding Rossmann-fold domains"/>
    <property type="match status" value="1"/>
</dbReference>
<organism evidence="10 11">
    <name type="scientific">Mycolicibacterium parafortuitum</name>
    <name type="common">Mycobacterium parafortuitum</name>
    <dbReference type="NCBI Taxonomy" id="39692"/>
    <lineage>
        <taxon>Bacteria</taxon>
        <taxon>Bacillati</taxon>
        <taxon>Actinomycetota</taxon>
        <taxon>Actinomycetes</taxon>
        <taxon>Mycobacteriales</taxon>
        <taxon>Mycobacteriaceae</taxon>
        <taxon>Mycolicibacterium</taxon>
    </lineage>
</organism>
<accession>A0A375YE29</accession>
<keyword evidence="8" id="KW-0472">Membrane</keyword>
<evidence type="ECO:0000256" key="7">
    <source>
        <dbReference type="RuleBase" id="RU361277"/>
    </source>
</evidence>
<dbReference type="GO" id="GO:0046294">
    <property type="term" value="P:formaldehyde catabolic process"/>
    <property type="evidence" value="ECO:0007669"/>
    <property type="project" value="TreeGrafter"/>
</dbReference>
<evidence type="ECO:0000256" key="4">
    <source>
        <dbReference type="ARBA" id="ARBA00022833"/>
    </source>
</evidence>
<dbReference type="Gene3D" id="3.40.50.720">
    <property type="entry name" value="NAD(P)-binding Rossmann-like Domain"/>
    <property type="match status" value="1"/>
</dbReference>
<evidence type="ECO:0000313" key="10">
    <source>
        <dbReference type="EMBL" id="SRX79329.1"/>
    </source>
</evidence>
<dbReference type="PANTHER" id="PTHR43880">
    <property type="entry name" value="ALCOHOL DEHYDROGENASE"/>
    <property type="match status" value="1"/>
</dbReference>
<feature type="domain" description="Enoyl reductase (ER)" evidence="9">
    <location>
        <begin position="15"/>
        <end position="364"/>
    </location>
</feature>
<dbReference type="PROSITE" id="PS00059">
    <property type="entry name" value="ADH_ZINC"/>
    <property type="match status" value="1"/>
</dbReference>
<evidence type="ECO:0000256" key="1">
    <source>
        <dbReference type="ARBA" id="ARBA00001947"/>
    </source>
</evidence>
<dbReference type="SUPFAM" id="SSF50129">
    <property type="entry name" value="GroES-like"/>
    <property type="match status" value="1"/>
</dbReference>
<name>A0A375YE29_MYCPF</name>
<dbReference type="PANTHER" id="PTHR43880:SF12">
    <property type="entry name" value="ALCOHOL DEHYDROGENASE CLASS-3"/>
    <property type="match status" value="1"/>
</dbReference>
<gene>
    <name evidence="10" type="ORF">MPP7335_01066</name>
</gene>
<dbReference type="CDD" id="cd08278">
    <property type="entry name" value="benzyl_alcohol_DH"/>
    <property type="match status" value="1"/>
</dbReference>
<protein>
    <submittedName>
        <fullName evidence="10">Alcohol dehydrogenase [Rhodococcus jostii RHA1]</fullName>
    </submittedName>
</protein>
<keyword evidence="8" id="KW-1133">Transmembrane helix</keyword>
<dbReference type="Proteomes" id="UP000252008">
    <property type="component" value="Unassembled WGS sequence"/>
</dbReference>
<dbReference type="InterPro" id="IPR020843">
    <property type="entry name" value="ER"/>
</dbReference>
<keyword evidence="11" id="KW-1185">Reference proteome</keyword>
<dbReference type="FunFam" id="3.40.50.720:FF:000003">
    <property type="entry name" value="S-(hydroxymethyl)glutathione dehydrogenase"/>
    <property type="match status" value="1"/>
</dbReference>
<dbReference type="Gene3D" id="3.90.180.10">
    <property type="entry name" value="Medium-chain alcohol dehydrogenases, catalytic domain"/>
    <property type="match status" value="1"/>
</dbReference>
<dbReference type="SMART" id="SM00829">
    <property type="entry name" value="PKS_ER"/>
    <property type="match status" value="1"/>
</dbReference>
<dbReference type="Pfam" id="PF00107">
    <property type="entry name" value="ADH_zinc_N"/>
    <property type="match status" value="1"/>
</dbReference>
<dbReference type="InterPro" id="IPR013154">
    <property type="entry name" value="ADH-like_N"/>
</dbReference>
<sequence length="366" mass="37574">MTRMPQATPALLSYAPSDPFAVAEVQVDDPRADEILVRIEAAGICHTDLVNRVAGKSDRPVLLGHEGAGVVEEVGSAVTSVKPGDRVVLSFRSCGRCATCAAQRPAYCRNAVALNQFGRRADGTARVTVDGRPVRDGFFGQSSFAGYALTTEDNTVVVGPDVDPVLAAPLGCGFQTGAGAVLNLMRPRRGSTLAVFGAGAVGLAAVLAALAAGVEAVLVVEPSPQRRTLAEKLGVAQALAPGDDPVPVIREMTGGGVDYAFDTTGRPEVLADAVAALAVGGSAVAVGLGSGVPQIDVRDLVLRGKSVHGCLEGDSVPSVFIPQLLELHAAGRFPIETLVTPFAYGDIDDALAAQHAGDVVKPVLTW</sequence>
<evidence type="ECO:0000256" key="3">
    <source>
        <dbReference type="ARBA" id="ARBA00022723"/>
    </source>
</evidence>
<comment type="similarity">
    <text evidence="2 7">Belongs to the zinc-containing alcohol dehydrogenase family.</text>
</comment>